<keyword evidence="3" id="KW-1185">Reference proteome</keyword>
<dbReference type="EMBL" id="OX465083">
    <property type="protein sequence ID" value="CAI9294346.1"/>
    <property type="molecule type" value="Genomic_DNA"/>
</dbReference>
<reference evidence="2" key="1">
    <citation type="submission" date="2023-04" db="EMBL/GenBank/DDBJ databases">
        <authorList>
            <person name="Vijverberg K."/>
            <person name="Xiong W."/>
            <person name="Schranz E."/>
        </authorList>
    </citation>
    <scope>NUCLEOTIDE SEQUENCE</scope>
</reference>
<feature type="region of interest" description="Disordered" evidence="1">
    <location>
        <begin position="34"/>
        <end position="59"/>
    </location>
</feature>
<organism evidence="2 3">
    <name type="scientific">Lactuca saligna</name>
    <name type="common">Willowleaf lettuce</name>
    <dbReference type="NCBI Taxonomy" id="75948"/>
    <lineage>
        <taxon>Eukaryota</taxon>
        <taxon>Viridiplantae</taxon>
        <taxon>Streptophyta</taxon>
        <taxon>Embryophyta</taxon>
        <taxon>Tracheophyta</taxon>
        <taxon>Spermatophyta</taxon>
        <taxon>Magnoliopsida</taxon>
        <taxon>eudicotyledons</taxon>
        <taxon>Gunneridae</taxon>
        <taxon>Pentapetalae</taxon>
        <taxon>asterids</taxon>
        <taxon>campanulids</taxon>
        <taxon>Asterales</taxon>
        <taxon>Asteraceae</taxon>
        <taxon>Cichorioideae</taxon>
        <taxon>Cichorieae</taxon>
        <taxon>Lactucinae</taxon>
        <taxon>Lactuca</taxon>
    </lineage>
</organism>
<feature type="compositionally biased region" description="Basic and acidic residues" evidence="1">
    <location>
        <begin position="47"/>
        <end position="59"/>
    </location>
</feature>
<gene>
    <name evidence="2" type="ORF">LSALG_LOCUS33332</name>
</gene>
<feature type="compositionally biased region" description="Basic and acidic residues" evidence="1">
    <location>
        <begin position="276"/>
        <end position="289"/>
    </location>
</feature>
<accession>A0AA35ZLG2</accession>
<name>A0AA35ZLG2_LACSI</name>
<dbReference type="AlphaFoldDB" id="A0AA35ZLG2"/>
<protein>
    <submittedName>
        <fullName evidence="2">Uncharacterized protein</fullName>
    </submittedName>
</protein>
<dbReference type="Proteomes" id="UP001177003">
    <property type="component" value="Chromosome 7"/>
</dbReference>
<evidence type="ECO:0000313" key="3">
    <source>
        <dbReference type="Proteomes" id="UP001177003"/>
    </source>
</evidence>
<sequence length="289" mass="32574">MQMLDIDYDLIFGISDHAGNAEENSPNNHILELSKLTDDSTSSPQEIGERMKNDPMEGEHLDSKTLMEGEHAFEGENERDNDDVEGERLIANVEEELLQNNENYHDVSDVCSIACSDNDELYEDAPLDFDPAYPPMDKWTKDHPKKQIIDFHEDTKRIMLKVLGRESTSIKSPKKLPVIEVVPIQPEIVVVDTPSTQKEIIPSKTGVFRRIKMKSKHKSRLPLGVILRDIFAPASPSSKKKRAPNGQTHIDKKKGRVIISSESTADENETILETPEADHQKDSSHIVTT</sequence>
<evidence type="ECO:0000256" key="1">
    <source>
        <dbReference type="SAM" id="MobiDB-lite"/>
    </source>
</evidence>
<evidence type="ECO:0000313" key="2">
    <source>
        <dbReference type="EMBL" id="CAI9294346.1"/>
    </source>
</evidence>
<proteinExistence type="predicted"/>
<feature type="region of interest" description="Disordered" evidence="1">
    <location>
        <begin position="235"/>
        <end position="289"/>
    </location>
</feature>